<evidence type="ECO:0000256" key="4">
    <source>
        <dbReference type="ARBA" id="ARBA00022840"/>
    </source>
</evidence>
<comment type="similarity">
    <text evidence="1">Belongs to the ABC transporter superfamily.</text>
</comment>
<dbReference type="Gene3D" id="3.40.50.300">
    <property type="entry name" value="P-loop containing nucleotide triphosphate hydrolases"/>
    <property type="match status" value="1"/>
</dbReference>
<dbReference type="PANTHER" id="PTHR46743:SF2">
    <property type="entry name" value="TEICHOIC ACIDS EXPORT ATP-BINDING PROTEIN TAGH"/>
    <property type="match status" value="1"/>
</dbReference>
<dbReference type="InterPro" id="IPR050683">
    <property type="entry name" value="Bact_Polysacc_Export_ATP-bd"/>
</dbReference>
<feature type="domain" description="ABC transporter" evidence="5">
    <location>
        <begin position="27"/>
        <end position="258"/>
    </location>
</feature>
<dbReference type="AlphaFoldDB" id="A0A850NN35"/>
<name>A0A850NN35_9PROT</name>
<evidence type="ECO:0000313" key="7">
    <source>
        <dbReference type="EMBL" id="NVN30344.1"/>
    </source>
</evidence>
<dbReference type="InterPro" id="IPR015860">
    <property type="entry name" value="ABC_transpr_TagH-like"/>
</dbReference>
<keyword evidence="2" id="KW-0813">Transport</keyword>
<organism evidence="7 9">
    <name type="scientific">Endobacter medicaginis</name>
    <dbReference type="NCBI Taxonomy" id="1181271"/>
    <lineage>
        <taxon>Bacteria</taxon>
        <taxon>Pseudomonadati</taxon>
        <taxon>Pseudomonadota</taxon>
        <taxon>Alphaproteobacteria</taxon>
        <taxon>Acetobacterales</taxon>
        <taxon>Acetobacteraceae</taxon>
        <taxon>Endobacter</taxon>
    </lineage>
</organism>
<protein>
    <submittedName>
        <fullName evidence="7">ABC transporter ATP-binding protein</fullName>
    </submittedName>
    <submittedName>
        <fullName evidence="6">Lipopolysaccharide transport system ATP-binding protein</fullName>
    </submittedName>
</protein>
<dbReference type="GO" id="GO:0140359">
    <property type="term" value="F:ABC-type transporter activity"/>
    <property type="evidence" value="ECO:0007669"/>
    <property type="project" value="InterPro"/>
</dbReference>
<dbReference type="InterPro" id="IPR027417">
    <property type="entry name" value="P-loop_NTPase"/>
</dbReference>
<dbReference type="EMBL" id="JACHXV010000001">
    <property type="protein sequence ID" value="MBB3172309.1"/>
    <property type="molecule type" value="Genomic_DNA"/>
</dbReference>
<proteinExistence type="inferred from homology"/>
<dbReference type="PANTHER" id="PTHR46743">
    <property type="entry name" value="TEICHOIC ACIDS EXPORT ATP-BINDING PROTEIN TAGH"/>
    <property type="match status" value="1"/>
</dbReference>
<dbReference type="Proteomes" id="UP000557688">
    <property type="component" value="Unassembled WGS sequence"/>
</dbReference>
<gene>
    <name evidence="6" type="ORF">FHR90_000115</name>
    <name evidence="7" type="ORF">HUK83_08355</name>
</gene>
<reference evidence="6 8" key="2">
    <citation type="submission" date="2020-08" db="EMBL/GenBank/DDBJ databases">
        <title>Genomic Encyclopedia of Type Strains, Phase III (KMG-III): the genomes of soil and plant-associated and newly described type strains.</title>
        <authorList>
            <person name="Whitman W."/>
        </authorList>
    </citation>
    <scope>NUCLEOTIDE SEQUENCE [LARGE SCALE GENOMIC DNA]</scope>
    <source>
        <strain evidence="6 8">CECT 8088</strain>
    </source>
</reference>
<dbReference type="Pfam" id="PF00005">
    <property type="entry name" value="ABC_tran"/>
    <property type="match status" value="1"/>
</dbReference>
<keyword evidence="8" id="KW-1185">Reference proteome</keyword>
<sequence>MAIRPARVEVRDLSLDFPLYHGSARSLKKSLVGAASDRFGVGGGRSDVVLVHALREIGFSLAPGERLGLIGGNGAGKSTLLRALAGIYEPLRGEVLVEGTIAALVDPGQGMNGELTGRENIMLGGRYAGLSRARTRQLVEDVEEFARLDAFLDLPVRFYSAGMTVRLGFGLATAIAPQVLLMDEWFMAGDTAFQARAQHRLESVVRQADILVLTTHAMPVLRAWTTRVIWLDQGRIRADGAPDAVIDAYLAEVGDALGVTIDEHQGVDPALSRTLPPPKG</sequence>
<evidence type="ECO:0000259" key="5">
    <source>
        <dbReference type="PROSITE" id="PS50893"/>
    </source>
</evidence>
<comment type="caution">
    <text evidence="7">The sequence shown here is derived from an EMBL/GenBank/DDBJ whole genome shotgun (WGS) entry which is preliminary data.</text>
</comment>
<dbReference type="EMBL" id="JABXXQ010000137">
    <property type="protein sequence ID" value="NVN30344.1"/>
    <property type="molecule type" value="Genomic_DNA"/>
</dbReference>
<keyword evidence="3" id="KW-0547">Nucleotide-binding</keyword>
<accession>A0A850NN35</accession>
<dbReference type="Proteomes" id="UP000565205">
    <property type="component" value="Unassembled WGS sequence"/>
</dbReference>
<dbReference type="InterPro" id="IPR003593">
    <property type="entry name" value="AAA+_ATPase"/>
</dbReference>
<dbReference type="CDD" id="cd03220">
    <property type="entry name" value="ABC_KpsT_Wzt"/>
    <property type="match status" value="1"/>
</dbReference>
<evidence type="ECO:0000313" key="8">
    <source>
        <dbReference type="Proteomes" id="UP000557688"/>
    </source>
</evidence>
<evidence type="ECO:0000313" key="9">
    <source>
        <dbReference type="Proteomes" id="UP000565205"/>
    </source>
</evidence>
<evidence type="ECO:0000256" key="2">
    <source>
        <dbReference type="ARBA" id="ARBA00022448"/>
    </source>
</evidence>
<dbReference type="InterPro" id="IPR003439">
    <property type="entry name" value="ABC_transporter-like_ATP-bd"/>
</dbReference>
<dbReference type="PROSITE" id="PS50893">
    <property type="entry name" value="ABC_TRANSPORTER_2"/>
    <property type="match status" value="1"/>
</dbReference>
<evidence type="ECO:0000256" key="3">
    <source>
        <dbReference type="ARBA" id="ARBA00022741"/>
    </source>
</evidence>
<dbReference type="SMART" id="SM00382">
    <property type="entry name" value="AAA"/>
    <property type="match status" value="1"/>
</dbReference>
<keyword evidence="4 7" id="KW-0067">ATP-binding</keyword>
<dbReference type="SUPFAM" id="SSF52540">
    <property type="entry name" value="P-loop containing nucleoside triphosphate hydrolases"/>
    <property type="match status" value="1"/>
</dbReference>
<dbReference type="GO" id="GO:0016020">
    <property type="term" value="C:membrane"/>
    <property type="evidence" value="ECO:0007669"/>
    <property type="project" value="InterPro"/>
</dbReference>
<dbReference type="GO" id="GO:0016887">
    <property type="term" value="F:ATP hydrolysis activity"/>
    <property type="evidence" value="ECO:0007669"/>
    <property type="project" value="InterPro"/>
</dbReference>
<evidence type="ECO:0000256" key="1">
    <source>
        <dbReference type="ARBA" id="ARBA00005417"/>
    </source>
</evidence>
<evidence type="ECO:0000313" key="6">
    <source>
        <dbReference type="EMBL" id="MBB3172309.1"/>
    </source>
</evidence>
<dbReference type="GO" id="GO:0005524">
    <property type="term" value="F:ATP binding"/>
    <property type="evidence" value="ECO:0007669"/>
    <property type="project" value="UniProtKB-KW"/>
</dbReference>
<reference evidence="7 9" key="1">
    <citation type="submission" date="2020-06" db="EMBL/GenBank/DDBJ databases">
        <title>Description of novel acetic acid bacteria.</title>
        <authorList>
            <person name="Sombolestani A."/>
        </authorList>
    </citation>
    <scope>NUCLEOTIDE SEQUENCE [LARGE SCALE GENOMIC DNA]</scope>
    <source>
        <strain evidence="7 9">LMG 26838</strain>
    </source>
</reference>